<protein>
    <recommendedName>
        <fullName evidence="4">Mor transcription activator domain-containing protein</fullName>
    </recommendedName>
</protein>
<organism evidence="2 3">
    <name type="scientific">Thalassospira profundimaris</name>
    <dbReference type="NCBI Taxonomy" id="502049"/>
    <lineage>
        <taxon>Bacteria</taxon>
        <taxon>Pseudomonadati</taxon>
        <taxon>Pseudomonadota</taxon>
        <taxon>Alphaproteobacteria</taxon>
        <taxon>Rhodospirillales</taxon>
        <taxon>Thalassospiraceae</taxon>
        <taxon>Thalassospira</taxon>
    </lineage>
</organism>
<reference evidence="2 3" key="1">
    <citation type="submission" date="2014-07" db="EMBL/GenBank/DDBJ databases">
        <title>Draft genome sequence of Thalassospira profundimaris PR54-5.</title>
        <authorList>
            <person name="Lai Q."/>
            <person name="Shao Z."/>
        </authorList>
    </citation>
    <scope>NUCLEOTIDE SEQUENCE [LARGE SCALE GENOMIC DNA]</scope>
    <source>
        <strain evidence="2 3">PR54-5</strain>
    </source>
</reference>
<dbReference type="Proteomes" id="UP000252255">
    <property type="component" value="Unassembled WGS sequence"/>
</dbReference>
<keyword evidence="1" id="KW-1133">Transmembrane helix</keyword>
<sequence length="249" mass="28077">MFRSIQMDRNNMRHLPDIYYHQSFLALADIIGFHAAFTFVNAMPQSDRFYIPKKFVADHRISLTVGDDNFRKLIDAFGGCHILIPKSPEVSSKKHRIIGVLMEGNLSQQAIAQRFNVTERYVRKIFAELRDIGVGRPETPDTRHPQISPELLRILGWNADSPESLIANCNEQTAARVATKLNLPQEKCSSVRSLINSILKDTPLTKRAISCLSASNQIAYRENPVQFLAKLRAAAEPNGHAILQKDTVK</sequence>
<evidence type="ECO:0000313" key="3">
    <source>
        <dbReference type="Proteomes" id="UP000252255"/>
    </source>
</evidence>
<dbReference type="EMBL" id="JPWI01000019">
    <property type="protein sequence ID" value="RCK41959.1"/>
    <property type="molecule type" value="Genomic_DNA"/>
</dbReference>
<feature type="transmembrane region" description="Helical" evidence="1">
    <location>
        <begin position="20"/>
        <end position="40"/>
    </location>
</feature>
<dbReference type="AlphaFoldDB" id="A0A367WL54"/>
<gene>
    <name evidence="2" type="ORF">TH30_21370</name>
</gene>
<name>A0A367WL54_9PROT</name>
<accession>A0A367WL54</accession>
<evidence type="ECO:0000313" key="2">
    <source>
        <dbReference type="EMBL" id="RCK41959.1"/>
    </source>
</evidence>
<proteinExistence type="predicted"/>
<comment type="caution">
    <text evidence="2">The sequence shown here is derived from an EMBL/GenBank/DDBJ whole genome shotgun (WGS) entry which is preliminary data.</text>
</comment>
<keyword evidence="1" id="KW-0472">Membrane</keyword>
<keyword evidence="1" id="KW-0812">Transmembrane</keyword>
<evidence type="ECO:0000256" key="1">
    <source>
        <dbReference type="SAM" id="Phobius"/>
    </source>
</evidence>
<evidence type="ECO:0008006" key="4">
    <source>
        <dbReference type="Google" id="ProtNLM"/>
    </source>
</evidence>